<dbReference type="AlphaFoldDB" id="A0A9P6XNT9"/>
<evidence type="ECO:0000313" key="2">
    <source>
        <dbReference type="EMBL" id="KAG1529309.1"/>
    </source>
</evidence>
<feature type="compositionally biased region" description="Low complexity" evidence="1">
    <location>
        <begin position="78"/>
        <end position="91"/>
    </location>
</feature>
<evidence type="ECO:0000313" key="3">
    <source>
        <dbReference type="Proteomes" id="UP000740926"/>
    </source>
</evidence>
<feature type="region of interest" description="Disordered" evidence="1">
    <location>
        <begin position="1"/>
        <end position="29"/>
    </location>
</feature>
<name>A0A9P6XNT9_9FUNG</name>
<feature type="region of interest" description="Disordered" evidence="1">
    <location>
        <begin position="78"/>
        <end position="105"/>
    </location>
</feature>
<feature type="compositionally biased region" description="Basic and acidic residues" evidence="1">
    <location>
        <begin position="92"/>
        <end position="105"/>
    </location>
</feature>
<dbReference type="Proteomes" id="UP000740926">
    <property type="component" value="Unassembled WGS sequence"/>
</dbReference>
<gene>
    <name evidence="2" type="ORF">G6F50_018087</name>
</gene>
<organism evidence="2 3">
    <name type="scientific">Rhizopus delemar</name>
    <dbReference type="NCBI Taxonomy" id="936053"/>
    <lineage>
        <taxon>Eukaryota</taxon>
        <taxon>Fungi</taxon>
        <taxon>Fungi incertae sedis</taxon>
        <taxon>Mucoromycota</taxon>
        <taxon>Mucoromycotina</taxon>
        <taxon>Mucoromycetes</taxon>
        <taxon>Mucorales</taxon>
        <taxon>Mucorineae</taxon>
        <taxon>Rhizopodaceae</taxon>
        <taxon>Rhizopus</taxon>
    </lineage>
</organism>
<keyword evidence="3" id="KW-1185">Reference proteome</keyword>
<reference evidence="2 3" key="1">
    <citation type="journal article" date="2020" name="Microb. Genom.">
        <title>Genetic diversity of clinical and environmental Mucorales isolates obtained from an investigation of mucormycosis cases among solid organ transplant recipients.</title>
        <authorList>
            <person name="Nguyen M.H."/>
            <person name="Kaul D."/>
            <person name="Muto C."/>
            <person name="Cheng S.J."/>
            <person name="Richter R.A."/>
            <person name="Bruno V.M."/>
            <person name="Liu G."/>
            <person name="Beyhan S."/>
            <person name="Sundermann A.J."/>
            <person name="Mounaud S."/>
            <person name="Pasculle A.W."/>
            <person name="Nierman W.C."/>
            <person name="Driscoll E."/>
            <person name="Cumbie R."/>
            <person name="Clancy C.J."/>
            <person name="Dupont C.L."/>
        </authorList>
    </citation>
    <scope>NUCLEOTIDE SEQUENCE [LARGE SCALE GENOMIC DNA]</scope>
    <source>
        <strain evidence="2 3">GL24</strain>
    </source>
</reference>
<sequence>MAADRCGGARRISPPGGTVQAARRGPLRDHRRVRRAVRGVGGVPERDGALLVPALAEAARRDPDGGARVAGRSGAVRECAAGDSSGRNARAGARDGGGDRYPGDG</sequence>
<accession>A0A9P6XNT9</accession>
<proteinExistence type="predicted"/>
<dbReference type="EMBL" id="JAANIU010015590">
    <property type="protein sequence ID" value="KAG1529309.1"/>
    <property type="molecule type" value="Genomic_DNA"/>
</dbReference>
<evidence type="ECO:0000256" key="1">
    <source>
        <dbReference type="SAM" id="MobiDB-lite"/>
    </source>
</evidence>
<protein>
    <submittedName>
        <fullName evidence="2">Uncharacterized protein</fullName>
    </submittedName>
</protein>
<comment type="caution">
    <text evidence="2">The sequence shown here is derived from an EMBL/GenBank/DDBJ whole genome shotgun (WGS) entry which is preliminary data.</text>
</comment>